<dbReference type="EMBL" id="GL883105">
    <property type="protein sequence ID" value="EGG07167.1"/>
    <property type="molecule type" value="Genomic_DNA"/>
</dbReference>
<evidence type="ECO:0000313" key="2">
    <source>
        <dbReference type="EMBL" id="EGG07167.1"/>
    </source>
</evidence>
<accession>F4RKJ7</accession>
<reference evidence="3" key="1">
    <citation type="journal article" date="2011" name="Proc. Natl. Acad. Sci. U.S.A.">
        <title>Obligate biotrophy features unraveled by the genomic analysis of rust fungi.</title>
        <authorList>
            <person name="Duplessis S."/>
            <person name="Cuomo C.A."/>
            <person name="Lin Y.-C."/>
            <person name="Aerts A."/>
            <person name="Tisserant E."/>
            <person name="Veneault-Fourrey C."/>
            <person name="Joly D.L."/>
            <person name="Hacquard S."/>
            <person name="Amselem J."/>
            <person name="Cantarel B.L."/>
            <person name="Chiu R."/>
            <person name="Coutinho P.M."/>
            <person name="Feau N."/>
            <person name="Field M."/>
            <person name="Frey P."/>
            <person name="Gelhaye E."/>
            <person name="Goldberg J."/>
            <person name="Grabherr M.G."/>
            <person name="Kodira C.D."/>
            <person name="Kohler A."/>
            <person name="Kuees U."/>
            <person name="Lindquist E.A."/>
            <person name="Lucas S.M."/>
            <person name="Mago R."/>
            <person name="Mauceli E."/>
            <person name="Morin E."/>
            <person name="Murat C."/>
            <person name="Pangilinan J.L."/>
            <person name="Park R."/>
            <person name="Pearson M."/>
            <person name="Quesneville H."/>
            <person name="Rouhier N."/>
            <person name="Sakthikumar S."/>
            <person name="Salamov A.A."/>
            <person name="Schmutz J."/>
            <person name="Selles B."/>
            <person name="Shapiro H."/>
            <person name="Tanguay P."/>
            <person name="Tuskan G.A."/>
            <person name="Henrissat B."/>
            <person name="Van de Peer Y."/>
            <person name="Rouze P."/>
            <person name="Ellis J.G."/>
            <person name="Dodds P.N."/>
            <person name="Schein J.E."/>
            <person name="Zhong S."/>
            <person name="Hamelin R.C."/>
            <person name="Grigoriev I.V."/>
            <person name="Szabo L.J."/>
            <person name="Martin F."/>
        </authorList>
    </citation>
    <scope>NUCLEOTIDE SEQUENCE [LARGE SCALE GENOMIC DNA]</scope>
    <source>
        <strain evidence="3">98AG31 / pathotype 3-4-7</strain>
    </source>
</reference>
<feature type="compositionally biased region" description="Low complexity" evidence="1">
    <location>
        <begin position="202"/>
        <end position="213"/>
    </location>
</feature>
<dbReference type="GeneID" id="18934060"/>
<keyword evidence="3" id="KW-1185">Reference proteome</keyword>
<evidence type="ECO:0000256" key="1">
    <source>
        <dbReference type="SAM" id="MobiDB-lite"/>
    </source>
</evidence>
<dbReference type="KEGG" id="mlr:MELLADRAFT_86043"/>
<evidence type="ECO:0000313" key="3">
    <source>
        <dbReference type="Proteomes" id="UP000001072"/>
    </source>
</evidence>
<dbReference type="Proteomes" id="UP000001072">
    <property type="component" value="Unassembled WGS sequence"/>
</dbReference>
<organism evidence="3">
    <name type="scientific">Melampsora larici-populina (strain 98AG31 / pathotype 3-4-7)</name>
    <name type="common">Poplar leaf rust fungus</name>
    <dbReference type="NCBI Taxonomy" id="747676"/>
    <lineage>
        <taxon>Eukaryota</taxon>
        <taxon>Fungi</taxon>
        <taxon>Dikarya</taxon>
        <taxon>Basidiomycota</taxon>
        <taxon>Pucciniomycotina</taxon>
        <taxon>Pucciniomycetes</taxon>
        <taxon>Pucciniales</taxon>
        <taxon>Melampsoraceae</taxon>
        <taxon>Melampsora</taxon>
    </lineage>
</organism>
<dbReference type="VEuPathDB" id="FungiDB:MELLADRAFT_86043"/>
<feature type="compositionally biased region" description="Acidic residues" evidence="1">
    <location>
        <begin position="252"/>
        <end position="261"/>
    </location>
</feature>
<feature type="region of interest" description="Disordered" evidence="1">
    <location>
        <begin position="202"/>
        <end position="261"/>
    </location>
</feature>
<proteinExistence type="predicted"/>
<dbReference type="RefSeq" id="XP_007409609.1">
    <property type="nucleotide sequence ID" value="XM_007409547.1"/>
</dbReference>
<feature type="compositionally biased region" description="Basic and acidic residues" evidence="1">
    <location>
        <begin position="479"/>
        <end position="491"/>
    </location>
</feature>
<sequence length="713" mass="79760">MSNRRAHNTPPAFLLDSNPESFGHGTMINQHYGISQPNSIPTYPYHTRSAAMTMANQNPMTPQAIPYPYHQSPVSQQHNSPVSALYPPGQLDLNLDQEFSLPSSNSNSIPANNSNQFVYPDQYLAYSEYQQSLETQEDHLGNTFNMFPTDCTNSNIIFDSVSPLHPQEPSGFSNPAFSSNSVSPLRSRHNSNFSNEVLPLKSSQYSTNSSQHSAIPNPILPSRQPSNSGAMMDLGVSTEIEVDSDRISDGSLPDEDDLFKEDEEDFNSKDELEMDQLSDQASAHPNEPPIHPETANLIPNPCRKLIITFNIWVLKFPPGKPPEAKGKNTGKQGKGGGSKIPKSLQPKWIDKKPRYAVKQSMNLHGHDWLTFRNQVFEYCDEAEKGVLPALKAAYRDRTLTIEGWINGSAEHKKNDKAVIKDKATFKEFVDAALAMPSDVKMGLRMVHPNNPKDDEDSNCHLYKVFNRHVQEPEQDSDQSEGKDEPEERTAADVDPVTQKYNLLMSKFENIFRSGENVGAAPNPTNLEEVLVLNTDRVRMWARDWDQGEDGVDEINPPMHRAGWEYVPSTSDRPEPNGSFQTHSAQIPQTINNYNYFGDQHLPHIPQAIPATPAFPPTTAPPPRDESPAPRPYPPFEHFLDWAGVTPNFTKAREVLKDQGIDDFGRLLDRDTYSLSNLNSIGIPFAQAADIFKAVLPYNRNLKKRPLQGGAIIQ</sequence>
<feature type="region of interest" description="Disordered" evidence="1">
    <location>
        <begin position="608"/>
        <end position="631"/>
    </location>
</feature>
<dbReference type="HOGENOM" id="CLU_395381_0_0_1"/>
<gene>
    <name evidence="2" type="ORF">MELLADRAFT_86043</name>
</gene>
<feature type="region of interest" description="Disordered" evidence="1">
    <location>
        <begin position="468"/>
        <end position="495"/>
    </location>
</feature>
<feature type="region of interest" description="Disordered" evidence="1">
    <location>
        <begin position="165"/>
        <end position="190"/>
    </location>
</feature>
<dbReference type="InParanoid" id="F4RKJ7"/>
<feature type="compositionally biased region" description="Pro residues" evidence="1">
    <location>
        <begin position="612"/>
        <end position="621"/>
    </location>
</feature>
<protein>
    <submittedName>
        <fullName evidence="2">Uncharacterized protein</fullName>
    </submittedName>
</protein>
<feature type="region of interest" description="Disordered" evidence="1">
    <location>
        <begin position="320"/>
        <end position="344"/>
    </location>
</feature>
<name>F4RKJ7_MELLP</name>
<dbReference type="AlphaFoldDB" id="F4RKJ7"/>
<feature type="compositionally biased region" description="Polar residues" evidence="1">
    <location>
        <begin position="170"/>
        <end position="190"/>
    </location>
</feature>